<dbReference type="SUPFAM" id="SSF53649">
    <property type="entry name" value="Alkaline phosphatase-like"/>
    <property type="match status" value="1"/>
</dbReference>
<dbReference type="NCBIfam" id="TIGR03417">
    <property type="entry name" value="chol_sulfatase"/>
    <property type="match status" value="1"/>
</dbReference>
<dbReference type="Pfam" id="PF00884">
    <property type="entry name" value="Sulfatase"/>
    <property type="match status" value="1"/>
</dbReference>
<feature type="domain" description="Sulfatase N-terminal" evidence="4">
    <location>
        <begin position="6"/>
        <end position="346"/>
    </location>
</feature>
<evidence type="ECO:0000256" key="1">
    <source>
        <dbReference type="ARBA" id="ARBA00008779"/>
    </source>
</evidence>
<keyword evidence="7" id="KW-1185">Reference proteome</keyword>
<dbReference type="PROSITE" id="PS00523">
    <property type="entry name" value="SULFATASE_1"/>
    <property type="match status" value="1"/>
</dbReference>
<dbReference type="Proteomes" id="UP001165667">
    <property type="component" value="Unassembled WGS sequence"/>
</dbReference>
<dbReference type="RefSeq" id="WP_282586787.1">
    <property type="nucleotide sequence ID" value="NZ_JAMOIM010000015.1"/>
</dbReference>
<evidence type="ECO:0000313" key="7">
    <source>
        <dbReference type="Proteomes" id="UP001165667"/>
    </source>
</evidence>
<reference evidence="6" key="1">
    <citation type="submission" date="2022-05" db="EMBL/GenBank/DDBJ databases">
        <authorList>
            <person name="Pankratov T."/>
        </authorList>
    </citation>
    <scope>NUCLEOTIDE SEQUENCE</scope>
    <source>
        <strain evidence="6">BP6-180914</strain>
    </source>
</reference>
<dbReference type="InterPro" id="IPR025863">
    <property type="entry name" value="Choline_sulf_C_dom"/>
</dbReference>
<dbReference type="PANTHER" id="PTHR45953">
    <property type="entry name" value="IDURONATE 2-SULFATASE"/>
    <property type="match status" value="1"/>
</dbReference>
<accession>A0AA42CKC7</accession>
<evidence type="ECO:0000256" key="3">
    <source>
        <dbReference type="ARBA" id="ARBA00022801"/>
    </source>
</evidence>
<dbReference type="EC" id="3.1.6.6" evidence="6"/>
<dbReference type="GO" id="GO:0047753">
    <property type="term" value="F:choline-sulfatase activity"/>
    <property type="evidence" value="ECO:0007669"/>
    <property type="project" value="UniProtKB-EC"/>
</dbReference>
<evidence type="ECO:0000259" key="5">
    <source>
        <dbReference type="Pfam" id="PF12411"/>
    </source>
</evidence>
<evidence type="ECO:0000313" key="6">
    <source>
        <dbReference type="EMBL" id="MCW6510414.1"/>
    </source>
</evidence>
<dbReference type="InterPro" id="IPR017850">
    <property type="entry name" value="Alkaline_phosphatase_core_sf"/>
</dbReference>
<comment type="caution">
    <text evidence="6">The sequence shown here is derived from an EMBL/GenBank/DDBJ whole genome shotgun (WGS) entry which is preliminary data.</text>
</comment>
<dbReference type="GO" id="GO:0046872">
    <property type="term" value="F:metal ion binding"/>
    <property type="evidence" value="ECO:0007669"/>
    <property type="project" value="UniProtKB-KW"/>
</dbReference>
<sequence length="506" mass="56466">MTHAKPNILIVMVDQLNPAFLPIHGHPLVKTPHLDRLAARGTVFDKAYCNSPLCSPSRTAFMTGALPSRTGGYDNAAEFRADLPTFAHYLRRLGYRTILSGKMHFCGPDQMHGFEERLTTDIYPADYGWTPDWDHPEERPSWYHNMSSVTEAGLCVRTNQIDFDEEVAFASERAIFDHVRSPMDRPFLMVASLTHPHDPFAVTRDYWDLYPHEAIDMPRVRKGDVALDPHTARVRHVCAMDAEPITDEQIRNARHAYYGAISFCDDHLGRLMRALDSTGLTDNTVVLFLGDHGEMLGERGLWYKMNFFEGGARVPLIAAGPGIAVGRRPEAVSLIDVLPTLVELAGGDLAADLASPVDGRSLLPHLGGRAGHDEVLGEYLAEGAVAPMVMIRRGALKFIHAPGDPDQLYDLDADPDERLNRAEETDMASVVAAFGSEVASRWNLKALDAAVRQSQRRRRLVDAALMTGRTKPWDFQPFTDASRQYMRNTIDLDDLEAMARFPRVKP</sequence>
<dbReference type="AlphaFoldDB" id="A0AA42CKC7"/>
<dbReference type="GO" id="GO:0005737">
    <property type="term" value="C:cytoplasm"/>
    <property type="evidence" value="ECO:0007669"/>
    <property type="project" value="TreeGrafter"/>
</dbReference>
<name>A0AA42CKC7_9HYPH</name>
<organism evidence="6 7">
    <name type="scientific">Lichenifustis flavocetrariae</name>
    <dbReference type="NCBI Taxonomy" id="2949735"/>
    <lineage>
        <taxon>Bacteria</taxon>
        <taxon>Pseudomonadati</taxon>
        <taxon>Pseudomonadota</taxon>
        <taxon>Alphaproteobacteria</taxon>
        <taxon>Hyphomicrobiales</taxon>
        <taxon>Lichenihabitantaceae</taxon>
        <taxon>Lichenifustis</taxon>
    </lineage>
</organism>
<dbReference type="InterPro" id="IPR000917">
    <property type="entry name" value="Sulfatase_N"/>
</dbReference>
<keyword evidence="3 6" id="KW-0378">Hydrolase</keyword>
<comment type="similarity">
    <text evidence="1">Belongs to the sulfatase family.</text>
</comment>
<keyword evidence="2" id="KW-0479">Metal-binding</keyword>
<dbReference type="CDD" id="cd16032">
    <property type="entry name" value="choline-sulfatase"/>
    <property type="match status" value="1"/>
</dbReference>
<dbReference type="Gene3D" id="3.40.720.10">
    <property type="entry name" value="Alkaline Phosphatase, subunit A"/>
    <property type="match status" value="1"/>
</dbReference>
<dbReference type="EMBL" id="JAMOIM010000015">
    <property type="protein sequence ID" value="MCW6510414.1"/>
    <property type="molecule type" value="Genomic_DNA"/>
</dbReference>
<dbReference type="InterPro" id="IPR024607">
    <property type="entry name" value="Sulfatase_CS"/>
</dbReference>
<dbReference type="InterPro" id="IPR017785">
    <property type="entry name" value="Choline-sulfatase"/>
</dbReference>
<feature type="domain" description="Choline sulfatase enzyme C-terminal" evidence="5">
    <location>
        <begin position="450"/>
        <end position="501"/>
    </location>
</feature>
<dbReference type="PROSITE" id="PS00149">
    <property type="entry name" value="SULFATASE_2"/>
    <property type="match status" value="1"/>
</dbReference>
<proteinExistence type="inferred from homology"/>
<dbReference type="FunFam" id="3.40.720.10:FF:000032">
    <property type="entry name" value="Choline sulfatase"/>
    <property type="match status" value="1"/>
</dbReference>
<evidence type="ECO:0000259" key="4">
    <source>
        <dbReference type="Pfam" id="PF00884"/>
    </source>
</evidence>
<evidence type="ECO:0000256" key="2">
    <source>
        <dbReference type="ARBA" id="ARBA00022723"/>
    </source>
</evidence>
<protein>
    <submittedName>
        <fullName evidence="6">Choline-sulfatase</fullName>
        <ecNumber evidence="6">3.1.6.6</ecNumber>
    </submittedName>
</protein>
<dbReference type="Pfam" id="PF12411">
    <property type="entry name" value="Choline_sulf_C"/>
    <property type="match status" value="1"/>
</dbReference>
<dbReference type="PANTHER" id="PTHR45953:SF1">
    <property type="entry name" value="IDURONATE 2-SULFATASE"/>
    <property type="match status" value="1"/>
</dbReference>
<gene>
    <name evidence="6" type="primary">betC</name>
    <name evidence="6" type="ORF">M8523_20555</name>
</gene>